<dbReference type="InterPro" id="IPR012337">
    <property type="entry name" value="RNaseH-like_sf"/>
</dbReference>
<dbReference type="InterPro" id="IPR036397">
    <property type="entry name" value="RNaseH_sf"/>
</dbReference>
<dbReference type="GO" id="GO:0045004">
    <property type="term" value="P:DNA replication proofreading"/>
    <property type="evidence" value="ECO:0007669"/>
    <property type="project" value="TreeGrafter"/>
</dbReference>
<dbReference type="EMBL" id="AP023367">
    <property type="protein sequence ID" value="BCJ92653.1"/>
    <property type="molecule type" value="Genomic_DNA"/>
</dbReference>
<name>A0A6S6QMU1_9FIRM</name>
<dbReference type="GO" id="GO:0008408">
    <property type="term" value="F:3'-5' exonuclease activity"/>
    <property type="evidence" value="ECO:0007669"/>
    <property type="project" value="TreeGrafter"/>
</dbReference>
<gene>
    <name evidence="2" type="ORF">acsn021_02220</name>
</gene>
<dbReference type="AlphaFoldDB" id="A0A6S6QMU1"/>
<dbReference type="RefSeq" id="WP_184093816.1">
    <property type="nucleotide sequence ID" value="NZ_AP023367.1"/>
</dbReference>
<keyword evidence="3" id="KW-1185">Reference proteome</keyword>
<dbReference type="InterPro" id="IPR013520">
    <property type="entry name" value="Ribonucl_H"/>
</dbReference>
<dbReference type="Pfam" id="PF00929">
    <property type="entry name" value="RNase_T"/>
    <property type="match status" value="1"/>
</dbReference>
<dbReference type="NCBIfam" id="TIGR00573">
    <property type="entry name" value="dnaq"/>
    <property type="match status" value="1"/>
</dbReference>
<evidence type="ECO:0000256" key="1">
    <source>
        <dbReference type="ARBA" id="ARBA00022839"/>
    </source>
</evidence>
<protein>
    <submittedName>
        <fullName evidence="2">Uncharacterized protein</fullName>
    </submittedName>
</protein>
<dbReference type="GO" id="GO:0003887">
    <property type="term" value="F:DNA-directed DNA polymerase activity"/>
    <property type="evidence" value="ECO:0007669"/>
    <property type="project" value="InterPro"/>
</dbReference>
<dbReference type="KEGG" id="acel:acsn021_02220"/>
<evidence type="ECO:0000313" key="2">
    <source>
        <dbReference type="EMBL" id="BCJ92653.1"/>
    </source>
</evidence>
<proteinExistence type="predicted"/>
<dbReference type="SUPFAM" id="SSF53098">
    <property type="entry name" value="Ribonuclease H-like"/>
    <property type="match status" value="1"/>
</dbReference>
<accession>A0A6S6QMU1</accession>
<dbReference type="PANTHER" id="PTHR30231">
    <property type="entry name" value="DNA POLYMERASE III SUBUNIT EPSILON"/>
    <property type="match status" value="1"/>
</dbReference>
<evidence type="ECO:0000313" key="3">
    <source>
        <dbReference type="Proteomes" id="UP000515561"/>
    </source>
</evidence>
<dbReference type="Proteomes" id="UP000515561">
    <property type="component" value="Chromosome"/>
</dbReference>
<dbReference type="SMART" id="SM00479">
    <property type="entry name" value="EXOIII"/>
    <property type="match status" value="1"/>
</dbReference>
<dbReference type="CDD" id="cd06127">
    <property type="entry name" value="DEDDh"/>
    <property type="match status" value="1"/>
</dbReference>
<sequence length="241" mass="27701">MNNRITTFVCFDIETTGLSPDRDRIIEIGALKVINGKIRETFSEFINPQMKLPPKIVSLTGIRDDMLFSAGMEEEVITRFHQFAGEEYILMGHNISFDYSFIKTALTRQGKNFDRNGIDTLDLSRRLLPNLESKSLGSLCAYYGIINEHAHRAYDDAKATALLYVKLCNEFYEIEPAVFEPKALSYKVKKNRPITGKQKNYLIDLIKYHKIDYIKSVEALTQSEASRIIDKIILEKGRINY</sequence>
<keyword evidence="1" id="KW-0378">Hydrolase</keyword>
<dbReference type="Gene3D" id="3.30.420.10">
    <property type="entry name" value="Ribonuclease H-like superfamily/Ribonuclease H"/>
    <property type="match status" value="1"/>
</dbReference>
<dbReference type="GO" id="GO:0005829">
    <property type="term" value="C:cytosol"/>
    <property type="evidence" value="ECO:0007669"/>
    <property type="project" value="TreeGrafter"/>
</dbReference>
<keyword evidence="1" id="KW-0269">Exonuclease</keyword>
<organism evidence="2 3">
    <name type="scientific">Anaerocolumna cellulosilytica</name>
    <dbReference type="NCBI Taxonomy" id="433286"/>
    <lineage>
        <taxon>Bacteria</taxon>
        <taxon>Bacillati</taxon>
        <taxon>Bacillota</taxon>
        <taxon>Clostridia</taxon>
        <taxon>Lachnospirales</taxon>
        <taxon>Lachnospiraceae</taxon>
        <taxon>Anaerocolumna</taxon>
    </lineage>
</organism>
<dbReference type="FunFam" id="3.30.420.10:FF:000045">
    <property type="entry name" value="3'-5' exonuclease DinG"/>
    <property type="match status" value="1"/>
</dbReference>
<dbReference type="InterPro" id="IPR006054">
    <property type="entry name" value="DnaQ"/>
</dbReference>
<keyword evidence="1" id="KW-0540">Nuclease</keyword>
<dbReference type="GO" id="GO:0003677">
    <property type="term" value="F:DNA binding"/>
    <property type="evidence" value="ECO:0007669"/>
    <property type="project" value="InterPro"/>
</dbReference>
<dbReference type="PANTHER" id="PTHR30231:SF41">
    <property type="entry name" value="DNA POLYMERASE III SUBUNIT EPSILON"/>
    <property type="match status" value="1"/>
</dbReference>
<reference evidence="2 3" key="1">
    <citation type="journal article" date="2016" name="Int. J. Syst. Evol. Microbiol.">
        <title>Descriptions of Anaerotaenia torta gen. nov., sp. nov. and Anaerocolumna cellulosilytica gen. nov., sp. nov. isolated from a methanogenic reactor of cattle waste.</title>
        <authorList>
            <person name="Uek A."/>
            <person name="Ohtaki Y."/>
            <person name="Kaku N."/>
            <person name="Ueki K."/>
        </authorList>
    </citation>
    <scope>NUCLEOTIDE SEQUENCE [LARGE SCALE GENOMIC DNA]</scope>
    <source>
        <strain evidence="2 3">SN021</strain>
    </source>
</reference>